<sequence>MENKEVIGDSQYGFTKGKLCLTNLVAFYDRVTALVDKAKATRVIYLDLCEAFDTVPHDIPVSKLERHGFDRWTHLVDKELAGWSHPKSRSQWLNVQVETSDKWCSSGAGIGTGTV</sequence>
<dbReference type="PANTHER" id="PTHR33332">
    <property type="entry name" value="REVERSE TRANSCRIPTASE DOMAIN-CONTAINING PROTEIN"/>
    <property type="match status" value="1"/>
</dbReference>
<dbReference type="InterPro" id="IPR000477">
    <property type="entry name" value="RT_dom"/>
</dbReference>
<reference evidence="2 3" key="1">
    <citation type="submission" date="2024-06" db="EMBL/GenBank/DDBJ databases">
        <title>The draft genome of Grus japonensis, version 3.</title>
        <authorList>
            <person name="Nabeshima K."/>
            <person name="Suzuki S."/>
            <person name="Onuma M."/>
        </authorList>
    </citation>
    <scope>NUCLEOTIDE SEQUENCE [LARGE SCALE GENOMIC DNA]</scope>
    <source>
        <strain evidence="2 3">451A</strain>
    </source>
</reference>
<evidence type="ECO:0000259" key="1">
    <source>
        <dbReference type="Pfam" id="PF00078"/>
    </source>
</evidence>
<dbReference type="EMBL" id="BAAFJT010000002">
    <property type="protein sequence ID" value="GAB0183263.1"/>
    <property type="molecule type" value="Genomic_DNA"/>
</dbReference>
<dbReference type="Pfam" id="PF00078">
    <property type="entry name" value="RVT_1"/>
    <property type="match status" value="1"/>
</dbReference>
<gene>
    <name evidence="2" type="ORF">GRJ2_000791600</name>
</gene>
<keyword evidence="3" id="KW-1185">Reference proteome</keyword>
<protein>
    <recommendedName>
        <fullName evidence="1">Reverse transcriptase domain-containing protein</fullName>
    </recommendedName>
</protein>
<proteinExistence type="predicted"/>
<name>A0ABC9WDF8_GRUJA</name>
<comment type="caution">
    <text evidence="2">The sequence shown here is derived from an EMBL/GenBank/DDBJ whole genome shotgun (WGS) entry which is preliminary data.</text>
</comment>
<organism evidence="2 3">
    <name type="scientific">Grus japonensis</name>
    <name type="common">Japanese crane</name>
    <name type="synonym">Red-crowned crane</name>
    <dbReference type="NCBI Taxonomy" id="30415"/>
    <lineage>
        <taxon>Eukaryota</taxon>
        <taxon>Metazoa</taxon>
        <taxon>Chordata</taxon>
        <taxon>Craniata</taxon>
        <taxon>Vertebrata</taxon>
        <taxon>Euteleostomi</taxon>
        <taxon>Archelosauria</taxon>
        <taxon>Archosauria</taxon>
        <taxon>Dinosauria</taxon>
        <taxon>Saurischia</taxon>
        <taxon>Theropoda</taxon>
        <taxon>Coelurosauria</taxon>
        <taxon>Aves</taxon>
        <taxon>Neognathae</taxon>
        <taxon>Neoaves</taxon>
        <taxon>Gruiformes</taxon>
        <taxon>Gruidae</taxon>
        <taxon>Grus</taxon>
    </lineage>
</organism>
<dbReference type="Proteomes" id="UP001623348">
    <property type="component" value="Unassembled WGS sequence"/>
</dbReference>
<evidence type="ECO:0000313" key="2">
    <source>
        <dbReference type="EMBL" id="GAB0183263.1"/>
    </source>
</evidence>
<accession>A0ABC9WDF8</accession>
<dbReference type="AlphaFoldDB" id="A0ABC9WDF8"/>
<feature type="domain" description="Reverse transcriptase" evidence="1">
    <location>
        <begin position="5"/>
        <end position="92"/>
    </location>
</feature>
<evidence type="ECO:0000313" key="3">
    <source>
        <dbReference type="Proteomes" id="UP001623348"/>
    </source>
</evidence>